<evidence type="ECO:0000313" key="1">
    <source>
        <dbReference type="EMBL" id="GAH25737.1"/>
    </source>
</evidence>
<name>X1DZN1_9ZZZZ</name>
<dbReference type="AlphaFoldDB" id="X1DZN1"/>
<reference evidence="1" key="1">
    <citation type="journal article" date="2014" name="Front. Microbiol.">
        <title>High frequency of phylogenetically diverse reductive dehalogenase-homologous genes in deep subseafloor sedimentary metagenomes.</title>
        <authorList>
            <person name="Kawai M."/>
            <person name="Futagami T."/>
            <person name="Toyoda A."/>
            <person name="Takaki Y."/>
            <person name="Nishi S."/>
            <person name="Hori S."/>
            <person name="Arai W."/>
            <person name="Tsubouchi T."/>
            <person name="Morono Y."/>
            <person name="Uchiyama I."/>
            <person name="Ito T."/>
            <person name="Fujiyama A."/>
            <person name="Inagaki F."/>
            <person name="Takami H."/>
        </authorList>
    </citation>
    <scope>NUCLEOTIDE SEQUENCE</scope>
    <source>
        <strain evidence="1">Expedition CK06-06</strain>
    </source>
</reference>
<accession>X1DZN1</accession>
<organism evidence="1">
    <name type="scientific">marine sediment metagenome</name>
    <dbReference type="NCBI Taxonomy" id="412755"/>
    <lineage>
        <taxon>unclassified sequences</taxon>
        <taxon>metagenomes</taxon>
        <taxon>ecological metagenomes</taxon>
    </lineage>
</organism>
<proteinExistence type="predicted"/>
<dbReference type="EMBL" id="BARU01002241">
    <property type="protein sequence ID" value="GAH25737.1"/>
    <property type="molecule type" value="Genomic_DNA"/>
</dbReference>
<comment type="caution">
    <text evidence="1">The sequence shown here is derived from an EMBL/GenBank/DDBJ whole genome shotgun (WGS) entry which is preliminary data.</text>
</comment>
<sequence length="118" mass="12975">MDVCPIPFSTKVQLLPSAIPTGFEWTYADPDLVLVVTFPVDMDETVQPSTHHFVIDVDGVPKEPDSLGWTDSKTMSIPYSEAVLGPSVVRLQYPLLLPNFKSLAGQPVFPFDILAVET</sequence>
<gene>
    <name evidence="1" type="ORF">S03H2_05384</name>
</gene>
<protein>
    <submittedName>
        <fullName evidence="1">Uncharacterized protein</fullName>
    </submittedName>
</protein>